<dbReference type="InterPro" id="IPR023845">
    <property type="entry name" value="DUF3817_TM"/>
</dbReference>
<evidence type="ECO:0000256" key="2">
    <source>
        <dbReference type="ARBA" id="ARBA00022475"/>
    </source>
</evidence>
<proteinExistence type="predicted"/>
<keyword evidence="9" id="KW-1185">Reference proteome</keyword>
<reference evidence="9" key="1">
    <citation type="submission" date="2016-10" db="EMBL/GenBank/DDBJ databases">
        <authorList>
            <person name="Varghese N."/>
            <person name="Submissions S."/>
        </authorList>
    </citation>
    <scope>NUCLEOTIDE SEQUENCE [LARGE SCALE GENOMIC DNA]</scope>
    <source>
        <strain evidence="9">ATCC 35263</strain>
    </source>
</reference>
<feature type="domain" description="DUF3817" evidence="7">
    <location>
        <begin position="24"/>
        <end position="93"/>
    </location>
</feature>
<feature type="transmembrane region" description="Helical" evidence="6">
    <location>
        <begin position="25"/>
        <end position="45"/>
    </location>
</feature>
<evidence type="ECO:0000256" key="5">
    <source>
        <dbReference type="ARBA" id="ARBA00023136"/>
    </source>
</evidence>
<dbReference type="EMBL" id="FNWJ01000003">
    <property type="protein sequence ID" value="SEH16250.1"/>
    <property type="molecule type" value="Genomic_DNA"/>
</dbReference>
<evidence type="ECO:0000256" key="1">
    <source>
        <dbReference type="ARBA" id="ARBA00004651"/>
    </source>
</evidence>
<evidence type="ECO:0000313" key="9">
    <source>
        <dbReference type="Proteomes" id="UP000222056"/>
    </source>
</evidence>
<evidence type="ECO:0000256" key="6">
    <source>
        <dbReference type="SAM" id="Phobius"/>
    </source>
</evidence>
<accession>A0A1H6G0Y1</accession>
<name>A0A1H6G0Y1_THEAL</name>
<protein>
    <recommendedName>
        <fullName evidence="7">DUF3817 domain-containing protein</fullName>
    </recommendedName>
</protein>
<keyword evidence="3 6" id="KW-0812">Transmembrane</keyword>
<sequence>MKEQSGARPIFSSVAGGAPRPWLNALRLLSLADGLLLVALLYVAVSHNEPAVDVLGPAHGVLFLALLAGIGGGARNGWWTWLFFVAVAILGPLASVPGLERLRRRR</sequence>
<dbReference type="GO" id="GO:0005886">
    <property type="term" value="C:plasma membrane"/>
    <property type="evidence" value="ECO:0007669"/>
    <property type="project" value="UniProtKB-SubCell"/>
</dbReference>
<dbReference type="AlphaFoldDB" id="A0A1H6G0Y1"/>
<comment type="subcellular location">
    <subcellularLocation>
        <location evidence="1">Cell membrane</location>
        <topology evidence="1">Multi-pass membrane protein</topology>
    </subcellularLocation>
</comment>
<keyword evidence="4 6" id="KW-1133">Transmembrane helix</keyword>
<keyword evidence="2" id="KW-1003">Cell membrane</keyword>
<evidence type="ECO:0000259" key="7">
    <source>
        <dbReference type="Pfam" id="PF12823"/>
    </source>
</evidence>
<gene>
    <name evidence="8" type="ORF">SAMN02745716_2126</name>
</gene>
<feature type="transmembrane region" description="Helical" evidence="6">
    <location>
        <begin position="78"/>
        <end position="99"/>
    </location>
</feature>
<evidence type="ECO:0000256" key="3">
    <source>
        <dbReference type="ARBA" id="ARBA00022692"/>
    </source>
</evidence>
<dbReference type="Pfam" id="PF12823">
    <property type="entry name" value="DUF3817"/>
    <property type="match status" value="1"/>
</dbReference>
<organism evidence="8 9">
    <name type="scientific">Thermoleophilum album</name>
    <dbReference type="NCBI Taxonomy" id="29539"/>
    <lineage>
        <taxon>Bacteria</taxon>
        <taxon>Bacillati</taxon>
        <taxon>Actinomycetota</taxon>
        <taxon>Thermoleophilia</taxon>
        <taxon>Thermoleophilales</taxon>
        <taxon>Thermoleophilaceae</taxon>
        <taxon>Thermoleophilum</taxon>
    </lineage>
</organism>
<evidence type="ECO:0000313" key="8">
    <source>
        <dbReference type="EMBL" id="SEH16250.1"/>
    </source>
</evidence>
<dbReference type="RefSeq" id="WP_093119067.1">
    <property type="nucleotide sequence ID" value="NZ_FNWJ01000003.1"/>
</dbReference>
<evidence type="ECO:0000256" key="4">
    <source>
        <dbReference type="ARBA" id="ARBA00022989"/>
    </source>
</evidence>
<keyword evidence="5 6" id="KW-0472">Membrane</keyword>
<dbReference type="Proteomes" id="UP000222056">
    <property type="component" value="Unassembled WGS sequence"/>
</dbReference>